<protein>
    <submittedName>
        <fullName evidence="1">Uncharacterized protein</fullName>
    </submittedName>
</protein>
<dbReference type="EMBL" id="AP025523">
    <property type="protein sequence ID" value="BDE05784.1"/>
    <property type="molecule type" value="Genomic_DNA"/>
</dbReference>
<sequence>MFALMEPARFPAFSAEALDGTAYVAPRDFAGARNVIVVGFALEQRGEIESWGRYLDALVRGRSDVRARLYALLGGGAKMMRGVILSAMRKALPQPELRASTIVHFTDVDAFCRAAGITDRKHLALFVVDPDGAIAWRGSGAYSEDTAASIDAALVRA</sequence>
<organism evidence="1 2">
    <name type="scientific">Vulcanimicrobium alpinum</name>
    <dbReference type="NCBI Taxonomy" id="3016050"/>
    <lineage>
        <taxon>Bacteria</taxon>
        <taxon>Bacillati</taxon>
        <taxon>Vulcanimicrobiota</taxon>
        <taxon>Vulcanimicrobiia</taxon>
        <taxon>Vulcanimicrobiales</taxon>
        <taxon>Vulcanimicrobiaceae</taxon>
        <taxon>Vulcanimicrobium</taxon>
    </lineage>
</organism>
<evidence type="ECO:0000313" key="1">
    <source>
        <dbReference type="EMBL" id="BDE05784.1"/>
    </source>
</evidence>
<keyword evidence="2" id="KW-1185">Reference proteome</keyword>
<evidence type="ECO:0000313" key="2">
    <source>
        <dbReference type="Proteomes" id="UP001317532"/>
    </source>
</evidence>
<name>A0AAN1XVK4_UNVUL</name>
<accession>A0AAN1XVK4</accession>
<gene>
    <name evidence="1" type="ORF">WPS_10600</name>
</gene>
<reference evidence="1 2" key="1">
    <citation type="journal article" date="2022" name="ISME Commun">
        <title>Vulcanimicrobium alpinus gen. nov. sp. nov., the first cultivated representative of the candidate phylum 'Eremiobacterota', is a metabolically versatile aerobic anoxygenic phototroph.</title>
        <authorList>
            <person name="Yabe S."/>
            <person name="Muto K."/>
            <person name="Abe K."/>
            <person name="Yokota A."/>
            <person name="Staudigel H."/>
            <person name="Tebo B.M."/>
        </authorList>
    </citation>
    <scope>NUCLEOTIDE SEQUENCE [LARGE SCALE GENOMIC DNA]</scope>
    <source>
        <strain evidence="1 2">WC8-2</strain>
    </source>
</reference>
<dbReference type="KEGG" id="vab:WPS_10600"/>
<dbReference type="Proteomes" id="UP001317532">
    <property type="component" value="Chromosome"/>
</dbReference>
<proteinExistence type="predicted"/>
<dbReference type="AlphaFoldDB" id="A0AAN1XVK4"/>